<comment type="caution">
    <text evidence="4">The sequence shown here is derived from an EMBL/GenBank/DDBJ whole genome shotgun (WGS) entry which is preliminary data.</text>
</comment>
<dbReference type="Proteomes" id="UP000539953">
    <property type="component" value="Unassembled WGS sequence"/>
</dbReference>
<dbReference type="Gene3D" id="3.40.225.10">
    <property type="entry name" value="Class II aldolase/adducin N-terminal domain"/>
    <property type="match status" value="1"/>
</dbReference>
<dbReference type="SUPFAM" id="SSF53639">
    <property type="entry name" value="AraD/HMP-PK domain-like"/>
    <property type="match status" value="1"/>
</dbReference>
<dbReference type="GO" id="GO:0046872">
    <property type="term" value="F:metal ion binding"/>
    <property type="evidence" value="ECO:0007669"/>
    <property type="project" value="UniProtKB-KW"/>
</dbReference>
<dbReference type="RefSeq" id="WP_221248064.1">
    <property type="nucleotide sequence ID" value="NZ_JACHHK010000004.1"/>
</dbReference>
<dbReference type="SMART" id="SM01007">
    <property type="entry name" value="Aldolase_II"/>
    <property type="match status" value="1"/>
</dbReference>
<protein>
    <submittedName>
        <fullName evidence="4">L-ribulose-5-phosphate 4-epimerase</fullName>
    </submittedName>
</protein>
<proteinExistence type="predicted"/>
<dbReference type="GO" id="GO:0005829">
    <property type="term" value="C:cytosol"/>
    <property type="evidence" value="ECO:0007669"/>
    <property type="project" value="TreeGrafter"/>
</dbReference>
<keyword evidence="2" id="KW-0456">Lyase</keyword>
<name>A0A7W8CZN5_9FIRM</name>
<feature type="domain" description="Class II aldolase/adducin N-terminal" evidence="3">
    <location>
        <begin position="20"/>
        <end position="196"/>
    </location>
</feature>
<dbReference type="PANTHER" id="PTHR22789:SF0">
    <property type="entry name" value="3-OXO-TETRONATE 4-PHOSPHATE DECARBOXYLASE-RELATED"/>
    <property type="match status" value="1"/>
</dbReference>
<evidence type="ECO:0000313" key="5">
    <source>
        <dbReference type="Proteomes" id="UP000539953"/>
    </source>
</evidence>
<dbReference type="AlphaFoldDB" id="A0A7W8CZN5"/>
<accession>A0A7W8CZN5</accession>
<organism evidence="4 5">
    <name type="scientific">Catenisphaera adipataccumulans</name>
    <dbReference type="NCBI Taxonomy" id="700500"/>
    <lineage>
        <taxon>Bacteria</taxon>
        <taxon>Bacillati</taxon>
        <taxon>Bacillota</taxon>
        <taxon>Erysipelotrichia</taxon>
        <taxon>Erysipelotrichales</taxon>
        <taxon>Erysipelotrichaceae</taxon>
        <taxon>Catenisphaera</taxon>
    </lineage>
</organism>
<dbReference type="InterPro" id="IPR036409">
    <property type="entry name" value="Aldolase_II/adducin_N_sf"/>
</dbReference>
<dbReference type="EMBL" id="JACHHK010000004">
    <property type="protein sequence ID" value="MBB5183319.1"/>
    <property type="molecule type" value="Genomic_DNA"/>
</dbReference>
<evidence type="ECO:0000256" key="2">
    <source>
        <dbReference type="ARBA" id="ARBA00023239"/>
    </source>
</evidence>
<keyword evidence="1" id="KW-0479">Metal-binding</keyword>
<evidence type="ECO:0000256" key="1">
    <source>
        <dbReference type="ARBA" id="ARBA00022723"/>
    </source>
</evidence>
<dbReference type="InterPro" id="IPR050197">
    <property type="entry name" value="Aldolase_class_II_sugar_metab"/>
</dbReference>
<reference evidence="4 5" key="1">
    <citation type="submission" date="2020-08" db="EMBL/GenBank/DDBJ databases">
        <title>Genomic Encyclopedia of Type Strains, Phase IV (KMG-IV): sequencing the most valuable type-strain genomes for metagenomic binning, comparative biology and taxonomic classification.</title>
        <authorList>
            <person name="Goeker M."/>
        </authorList>
    </citation>
    <scope>NUCLEOTIDE SEQUENCE [LARGE SCALE GENOMIC DNA]</scope>
    <source>
        <strain evidence="4 5">DSM 25799</strain>
    </source>
</reference>
<keyword evidence="5" id="KW-1185">Reference proteome</keyword>
<dbReference type="Pfam" id="PF00596">
    <property type="entry name" value="Aldolase_II"/>
    <property type="match status" value="1"/>
</dbReference>
<sequence>MSEKVGHFESIHMSDEKIKQEVAQYAKILDRKGLVNSLEGNISIYNREKDLLYITPTSTRKEFLTPDDIAVMRGDKQVDGNKRRSSEYLLHRVALEARPECNAVVHLHAPFLTAYAYCNKSIDIKCSTTFSILHDGIPCIPYGLPGSMDITNGLADALKKHDMVLLANHGLVCVATTLEHACAVVEATEEVMKIYYLAKDMGISNISDSDLDALKQAKR</sequence>
<evidence type="ECO:0000313" key="4">
    <source>
        <dbReference type="EMBL" id="MBB5183319.1"/>
    </source>
</evidence>
<dbReference type="InterPro" id="IPR001303">
    <property type="entry name" value="Aldolase_II/adducin_N"/>
</dbReference>
<gene>
    <name evidence="4" type="ORF">HNQ47_001340</name>
</gene>
<dbReference type="GO" id="GO:0019323">
    <property type="term" value="P:pentose catabolic process"/>
    <property type="evidence" value="ECO:0007669"/>
    <property type="project" value="TreeGrafter"/>
</dbReference>
<dbReference type="PANTHER" id="PTHR22789">
    <property type="entry name" value="FUCULOSE PHOSPHATE ALDOLASE"/>
    <property type="match status" value="1"/>
</dbReference>
<dbReference type="GO" id="GO:0016832">
    <property type="term" value="F:aldehyde-lyase activity"/>
    <property type="evidence" value="ECO:0007669"/>
    <property type="project" value="TreeGrafter"/>
</dbReference>
<evidence type="ECO:0000259" key="3">
    <source>
        <dbReference type="SMART" id="SM01007"/>
    </source>
</evidence>